<reference evidence="3" key="1">
    <citation type="submission" date="2016-04" db="EMBL/GenBank/DDBJ databases">
        <authorList>
            <person name="Chen S.-C."/>
            <person name="Lai M.-C."/>
        </authorList>
    </citation>
    <scope>NUCLEOTIDE SEQUENCE [LARGE SCALE GENOMIC DNA]</scope>
    <source>
        <strain evidence="3">AB14</strain>
    </source>
</reference>
<organism evidence="2 3">
    <name type="scientific">Natrinema saccharevitans</name>
    <dbReference type="NCBI Taxonomy" id="301967"/>
    <lineage>
        <taxon>Archaea</taxon>
        <taxon>Methanobacteriati</taxon>
        <taxon>Methanobacteriota</taxon>
        <taxon>Stenosarchaea group</taxon>
        <taxon>Halobacteria</taxon>
        <taxon>Halobacteriales</taxon>
        <taxon>Natrialbaceae</taxon>
        <taxon>Natrinema</taxon>
    </lineage>
</organism>
<dbReference type="Pfam" id="PF26408">
    <property type="entry name" value="DUF8106"/>
    <property type="match status" value="1"/>
</dbReference>
<keyword evidence="3" id="KW-1185">Reference proteome</keyword>
<evidence type="ECO:0000313" key="2">
    <source>
        <dbReference type="EMBL" id="OLZ40269.1"/>
    </source>
</evidence>
<dbReference type="AlphaFoldDB" id="A0A1S8AUT1"/>
<dbReference type="OrthoDB" id="209680at2157"/>
<comment type="caution">
    <text evidence="2">The sequence shown here is derived from an EMBL/GenBank/DDBJ whole genome shotgun (WGS) entry which is preliminary data.</text>
</comment>
<dbReference type="EMBL" id="LWLN01000001">
    <property type="protein sequence ID" value="OLZ40269.1"/>
    <property type="molecule type" value="Genomic_DNA"/>
</dbReference>
<proteinExistence type="predicted"/>
<evidence type="ECO:0000313" key="3">
    <source>
        <dbReference type="Proteomes" id="UP000189370"/>
    </source>
</evidence>
<name>A0A1S8AUT1_9EURY</name>
<feature type="domain" description="DUF8106" evidence="1">
    <location>
        <begin position="16"/>
        <end position="58"/>
    </location>
</feature>
<accession>A0A1S8AUT1</accession>
<dbReference type="Proteomes" id="UP000189370">
    <property type="component" value="Unassembled WGS sequence"/>
</dbReference>
<gene>
    <name evidence="2" type="ORF">A6E15_04395</name>
</gene>
<dbReference type="InterPro" id="IPR058419">
    <property type="entry name" value="DUF8106"/>
</dbReference>
<dbReference type="STRING" id="301967.A6E15_04395"/>
<dbReference type="RefSeq" id="WP_076144099.1">
    <property type="nucleotide sequence ID" value="NZ_LWLN01000001.1"/>
</dbReference>
<protein>
    <recommendedName>
        <fullName evidence="1">DUF8106 domain-containing protein</fullName>
    </recommendedName>
</protein>
<evidence type="ECO:0000259" key="1">
    <source>
        <dbReference type="Pfam" id="PF26408"/>
    </source>
</evidence>
<sequence>MTRPTTDHDDGTPTLRKATLFCWECDHSSPVDGDWAVQSREDRIAYVCPGCETTLTTRPHREESREGATAEPLAAWRRAIRSSATVWRASVDLGLSNLAALLEAGPTAGTRSRSEREYPSV</sequence>